<name>A0A218MMS2_9VIRU</name>
<sequence>MSETKVNIKKKVYESKKARDILDEEFIEFLPKKRSINEFFSVYSNKFYILLKETHNYFIETSLNYIQSWTHPTEILLQNIREEINVVQSEINATERFHPIIPNNVVLGIPIEDNTSDAPASWDNLYQCNLYYVQSGKIREIGKNGNRTLMFNAIKNKLRQTEILNSNFIIQVTNDLIDSMEKSVPILRNEDLNLTSYTINTTTVIQ</sequence>
<proteinExistence type="predicted"/>
<accession>A0A218MMS2</accession>
<reference evidence="1" key="1">
    <citation type="submission" date="2016-10" db="EMBL/GenBank/DDBJ databases">
        <authorList>
            <person name="Varghese N."/>
        </authorList>
    </citation>
    <scope>NUCLEOTIDE SEQUENCE</scope>
</reference>
<reference evidence="1" key="2">
    <citation type="journal article" date="2017" name="Nat. Commun.">
        <title>Single-virus genomics reveals hidden cosmopolitan and abundant viruses.</title>
        <authorList>
            <person name="Martinez-Hernandez F."/>
            <person name="Fornas O."/>
            <person name="Lluesma Gomez M."/>
            <person name="Bolduc B."/>
            <person name="de la Cruz Pena M.J."/>
            <person name="Martinez J.M."/>
            <person name="Anton J."/>
            <person name="Gasol J.M."/>
            <person name="Rosselli R."/>
            <person name="Rodriguez-Valera F."/>
            <person name="Sullivan M.B."/>
            <person name="Acinas S.G."/>
            <person name="Martinez-Garcia M."/>
        </authorList>
    </citation>
    <scope>NUCLEOTIDE SEQUENCE</scope>
</reference>
<organism evidence="1">
    <name type="scientific">uncultured virus</name>
    <dbReference type="NCBI Taxonomy" id="340016"/>
    <lineage>
        <taxon>Viruses</taxon>
        <taxon>environmental samples</taxon>
    </lineage>
</organism>
<evidence type="ECO:0000313" key="1">
    <source>
        <dbReference type="EMBL" id="ASF00558.1"/>
    </source>
</evidence>
<protein>
    <submittedName>
        <fullName evidence="1">Uncharacterized protein</fullName>
    </submittedName>
</protein>
<dbReference type="EMBL" id="KY052842">
    <property type="protein sequence ID" value="ASF00558.1"/>
    <property type="molecule type" value="Genomic_DNA"/>
</dbReference>